<dbReference type="EMBL" id="AAXG02000010">
    <property type="protein sequence ID" value="EDN00812.1"/>
    <property type="molecule type" value="Genomic_DNA"/>
</dbReference>
<dbReference type="RefSeq" id="WP_006572126.1">
    <property type="nucleotide sequence ID" value="NZ_AAXG02000010.1"/>
</dbReference>
<dbReference type="eggNOG" id="ENOG502ZFZ1">
    <property type="taxonomic scope" value="Bacteria"/>
</dbReference>
<organism evidence="1 2">
    <name type="scientific">Pseudoflavonifractor capillosus ATCC 29799</name>
    <dbReference type="NCBI Taxonomy" id="411467"/>
    <lineage>
        <taxon>Bacteria</taxon>
        <taxon>Bacillati</taxon>
        <taxon>Bacillota</taxon>
        <taxon>Clostridia</taxon>
        <taxon>Eubacteriales</taxon>
        <taxon>Oscillospiraceae</taxon>
        <taxon>Pseudoflavonifractor</taxon>
    </lineage>
</organism>
<accession>A6NTP9</accession>
<proteinExistence type="predicted"/>
<gene>
    <name evidence="1" type="ORF">BACCAP_01578</name>
</gene>
<protein>
    <submittedName>
        <fullName evidence="1">Uncharacterized protein</fullName>
    </submittedName>
</protein>
<name>A6NTP9_9FIRM</name>
<dbReference type="AlphaFoldDB" id="A6NTP9"/>
<evidence type="ECO:0000313" key="2">
    <source>
        <dbReference type="Proteomes" id="UP000003639"/>
    </source>
</evidence>
<dbReference type="STRING" id="411467.BACCAP_01578"/>
<dbReference type="Proteomes" id="UP000003639">
    <property type="component" value="Unassembled WGS sequence"/>
</dbReference>
<reference evidence="1 2" key="1">
    <citation type="submission" date="2007-04" db="EMBL/GenBank/DDBJ databases">
        <authorList>
            <person name="Fulton L."/>
            <person name="Clifton S."/>
            <person name="Fulton B."/>
            <person name="Xu J."/>
            <person name="Minx P."/>
            <person name="Pepin K.H."/>
            <person name="Johnson M."/>
            <person name="Thiruvilangam P."/>
            <person name="Bhonagiri V."/>
            <person name="Nash W.E."/>
            <person name="Mardis E.R."/>
            <person name="Wilson R.K."/>
        </authorList>
    </citation>
    <scope>NUCLEOTIDE SEQUENCE [LARGE SCALE GENOMIC DNA]</scope>
    <source>
        <strain evidence="1 2">ATCC 29799</strain>
    </source>
</reference>
<reference evidence="1 2" key="2">
    <citation type="submission" date="2007-06" db="EMBL/GenBank/DDBJ databases">
        <title>Draft genome sequence of Pseudoflavonifractor capillosus ATCC 29799.</title>
        <authorList>
            <person name="Sudarsanam P."/>
            <person name="Ley R."/>
            <person name="Guruge J."/>
            <person name="Turnbaugh P.J."/>
            <person name="Mahowald M."/>
            <person name="Liep D."/>
            <person name="Gordon J."/>
        </authorList>
    </citation>
    <scope>NUCLEOTIDE SEQUENCE [LARGE SCALE GENOMIC DNA]</scope>
    <source>
        <strain evidence="1 2">ATCC 29799</strain>
    </source>
</reference>
<comment type="caution">
    <text evidence="1">The sequence shown here is derived from an EMBL/GenBank/DDBJ whole genome shotgun (WGS) entry which is preliminary data.</text>
</comment>
<sequence length="285" mass="32917">MDNIERLDQLGRQWMQCRATGTQAERKNLETEIFLLIFQLFPKQAEAVGTLYEKDWEKFNAQEGSLYNFCSFRLPKRMDAEERKDMDGRYVRKEDEVSGKQVKYKERHTSLYKKVGEEGEGELIEVVRQEEEGGADMGVMLNSAMVELITLMLRLPQELRGRANNPQRLNYFRMFFTDSVADIAQNQEGISSLEERERDLFQVLQLAFLDFFQAQNCRTVAQLRGSQSKPYGQLVPGRPMTDPGHPLPNDVYCAYFEVQKGIKIGDSALSNQRTAYKKFLGGYLC</sequence>
<keyword evidence="2" id="KW-1185">Reference proteome</keyword>
<evidence type="ECO:0000313" key="1">
    <source>
        <dbReference type="EMBL" id="EDN00812.1"/>
    </source>
</evidence>